<proteinExistence type="predicted"/>
<organism evidence="1 2">
    <name type="scientific">Achlya hypogyna</name>
    <name type="common">Oomycete</name>
    <name type="synonym">Protoachlya hypogyna</name>
    <dbReference type="NCBI Taxonomy" id="1202772"/>
    <lineage>
        <taxon>Eukaryota</taxon>
        <taxon>Sar</taxon>
        <taxon>Stramenopiles</taxon>
        <taxon>Oomycota</taxon>
        <taxon>Saprolegniomycetes</taxon>
        <taxon>Saprolegniales</taxon>
        <taxon>Achlyaceae</taxon>
        <taxon>Achlya</taxon>
    </lineage>
</organism>
<evidence type="ECO:0000313" key="1">
    <source>
        <dbReference type="EMBL" id="OQR91985.1"/>
    </source>
</evidence>
<dbReference type="STRING" id="1202772.A0A1V9Z1U6"/>
<sequence length="109" mass="12181">MAPSIWRLWHEQAPALYAASTYTTIEISALMAARQHARVASHPNCKVINAEILTYFKSHKTLPLRNAIIETLDYIACEIPLQGNFERTSGKKMLTSAFAPTGAMQLLYT</sequence>
<gene>
    <name evidence="1" type="ORF">ACHHYP_04151</name>
</gene>
<dbReference type="EMBL" id="JNBR01000487">
    <property type="protein sequence ID" value="OQR91985.1"/>
    <property type="molecule type" value="Genomic_DNA"/>
</dbReference>
<name>A0A1V9Z1U6_ACHHY</name>
<accession>A0A1V9Z1U6</accession>
<dbReference type="AlphaFoldDB" id="A0A1V9Z1U6"/>
<dbReference type="OrthoDB" id="17415at2759"/>
<dbReference type="Proteomes" id="UP000243579">
    <property type="component" value="Unassembled WGS sequence"/>
</dbReference>
<comment type="caution">
    <text evidence="1">The sequence shown here is derived from an EMBL/GenBank/DDBJ whole genome shotgun (WGS) entry which is preliminary data.</text>
</comment>
<keyword evidence="2" id="KW-1185">Reference proteome</keyword>
<evidence type="ECO:0000313" key="2">
    <source>
        <dbReference type="Proteomes" id="UP000243579"/>
    </source>
</evidence>
<reference evidence="1 2" key="1">
    <citation type="journal article" date="2014" name="Genome Biol. Evol.">
        <title>The secreted proteins of Achlya hypogyna and Thraustotheca clavata identify the ancestral oomycete secretome and reveal gene acquisitions by horizontal gene transfer.</title>
        <authorList>
            <person name="Misner I."/>
            <person name="Blouin N."/>
            <person name="Leonard G."/>
            <person name="Richards T.A."/>
            <person name="Lane C.E."/>
        </authorList>
    </citation>
    <scope>NUCLEOTIDE SEQUENCE [LARGE SCALE GENOMIC DNA]</scope>
    <source>
        <strain evidence="1 2">ATCC 48635</strain>
    </source>
</reference>
<protein>
    <submittedName>
        <fullName evidence="1">Uncharacterized protein</fullName>
    </submittedName>
</protein>